<sequence>MKYEGILLIILFANTTFCKKEELVFKQENPFYINSSETCNLSKTSSEFPCIQKKEDLACHAIFKKAESFNIDQIFRNTKWTSPDLESTFNYYFNNQNNMSILEGGPSRNISDFIKIGNGKIYQENRNWIYEQYCDYEKCEELKLLIEYVGCSVSYSDNSNKHRLFLTIGNRYYDQYDDPNKRKFLSIVLEEPVKPQIRNGFELYLVPPPPK</sequence>
<dbReference type="STRING" id="1193051.LEP1GSC017_2716"/>
<name>A0A4R8MXR3_LEPME</name>
<gene>
    <name evidence="1" type="ORF">CLV96_1242</name>
</gene>
<dbReference type="GeneID" id="79826567"/>
<dbReference type="RefSeq" id="WP_004784331.1">
    <property type="nucleotide sequence ID" value="NZ_SORO01000001.1"/>
</dbReference>
<keyword evidence="2" id="KW-1185">Reference proteome</keyword>
<evidence type="ECO:0000313" key="1">
    <source>
        <dbReference type="EMBL" id="TDY72252.1"/>
    </source>
</evidence>
<comment type="caution">
    <text evidence="1">The sequence shown here is derived from an EMBL/GenBank/DDBJ whole genome shotgun (WGS) entry which is preliminary data.</text>
</comment>
<organism evidence="1 2">
    <name type="scientific">Leptospira meyeri</name>
    <dbReference type="NCBI Taxonomy" id="29508"/>
    <lineage>
        <taxon>Bacteria</taxon>
        <taxon>Pseudomonadati</taxon>
        <taxon>Spirochaetota</taxon>
        <taxon>Spirochaetia</taxon>
        <taxon>Leptospirales</taxon>
        <taxon>Leptospiraceae</taxon>
        <taxon>Leptospira</taxon>
    </lineage>
</organism>
<dbReference type="Proteomes" id="UP000294684">
    <property type="component" value="Unassembled WGS sequence"/>
</dbReference>
<dbReference type="OrthoDB" id="344806at2"/>
<reference evidence="1 2" key="1">
    <citation type="submission" date="2019-03" db="EMBL/GenBank/DDBJ databases">
        <title>Genomic Encyclopedia of Archaeal and Bacterial Type Strains, Phase II (KMG-II): from individual species to whole genera.</title>
        <authorList>
            <person name="Goeker M."/>
        </authorList>
    </citation>
    <scope>NUCLEOTIDE SEQUENCE [LARGE SCALE GENOMIC DNA]</scope>
    <source>
        <strain evidence="1 2">DSM 21537</strain>
    </source>
</reference>
<evidence type="ECO:0000313" key="2">
    <source>
        <dbReference type="Proteomes" id="UP000294684"/>
    </source>
</evidence>
<dbReference type="AlphaFoldDB" id="A0A4R8MXR3"/>
<accession>A0A4R8MXR3</accession>
<dbReference type="EMBL" id="SORO01000001">
    <property type="protein sequence ID" value="TDY72252.1"/>
    <property type="molecule type" value="Genomic_DNA"/>
</dbReference>
<proteinExistence type="predicted"/>
<protein>
    <submittedName>
        <fullName evidence="1">Uncharacterized protein</fullName>
    </submittedName>
</protein>